<dbReference type="RefSeq" id="WP_408083114.1">
    <property type="nucleotide sequence ID" value="NZ_JBELPZ010000001.1"/>
</dbReference>
<organism evidence="1 2">
    <name type="scientific">Flavobacterium rhizosphaerae</name>
    <dbReference type="NCBI Taxonomy" id="3163298"/>
    <lineage>
        <taxon>Bacteria</taxon>
        <taxon>Pseudomonadati</taxon>
        <taxon>Bacteroidota</taxon>
        <taxon>Flavobacteriia</taxon>
        <taxon>Flavobacteriales</taxon>
        <taxon>Flavobacteriaceae</taxon>
        <taxon>Flavobacterium</taxon>
    </lineage>
</organism>
<gene>
    <name evidence="1" type="ORF">ABS766_00515</name>
</gene>
<keyword evidence="2" id="KW-1185">Reference proteome</keyword>
<reference evidence="1 2" key="1">
    <citation type="submission" date="2024-06" db="EMBL/GenBank/DDBJ databases">
        <authorList>
            <person name="Kaempfer P."/>
            <person name="Viver T."/>
        </authorList>
    </citation>
    <scope>NUCLEOTIDE SEQUENCE [LARGE SCALE GENOMIC DNA]</scope>
    <source>
        <strain evidence="1 2">ST-119</strain>
    </source>
</reference>
<dbReference type="Proteomes" id="UP001629156">
    <property type="component" value="Unassembled WGS sequence"/>
</dbReference>
<evidence type="ECO:0000313" key="1">
    <source>
        <dbReference type="EMBL" id="MFL9842887.1"/>
    </source>
</evidence>
<dbReference type="PROSITE" id="PS51257">
    <property type="entry name" value="PROKAR_LIPOPROTEIN"/>
    <property type="match status" value="1"/>
</dbReference>
<dbReference type="EMBL" id="JBELPZ010000001">
    <property type="protein sequence ID" value="MFL9842887.1"/>
    <property type="molecule type" value="Genomic_DNA"/>
</dbReference>
<evidence type="ECO:0008006" key="3">
    <source>
        <dbReference type="Google" id="ProtNLM"/>
    </source>
</evidence>
<protein>
    <recommendedName>
        <fullName evidence="3">SdiA-regulated family protein</fullName>
    </recommendedName>
</protein>
<proteinExistence type="predicted"/>
<accession>A0ABW8YU14</accession>
<dbReference type="SUPFAM" id="SSF101898">
    <property type="entry name" value="NHL repeat"/>
    <property type="match status" value="1"/>
</dbReference>
<comment type="caution">
    <text evidence="1">The sequence shown here is derived from an EMBL/GenBank/DDBJ whole genome shotgun (WGS) entry which is preliminary data.</text>
</comment>
<evidence type="ECO:0000313" key="2">
    <source>
        <dbReference type="Proteomes" id="UP001629156"/>
    </source>
</evidence>
<sequence>MAQALKLVLVCIIVYGCSCKTNSPLKETATLNLDEVSGLEYVNGTLWALQDSGNKNKLYQLDPKTGEHKSFTIKNSKNNDWESLASDAEGNLYIGDFGNNDNDRKDLVIYKVNSGKPERVEYTIHFSYPEQTEFPPKKSKRVYDCEAFFEYQGYFYLFSKNRSIKGDGSVNLYKLQNKRGSQKAQLMGSFITCNNNYRKCAIAGADISPDGKTVALISGDKVWLITNFKGDDFPHGTLTPYEIGELTQKEGICFIDNDNIYIADEREKNIGGKLYTLKINDLKTNN</sequence>
<name>A0ABW8YU14_9FLAO</name>